<evidence type="ECO:0000256" key="6">
    <source>
        <dbReference type="ARBA" id="ARBA00023010"/>
    </source>
</evidence>
<dbReference type="AlphaFoldDB" id="A0A1Y5I5Q3"/>
<dbReference type="Proteomes" id="UP000195557">
    <property type="component" value="Unassembled WGS sequence"/>
</dbReference>
<keyword evidence="9" id="KW-0472">Membrane</keyword>
<dbReference type="eggNOG" id="KOG2271">
    <property type="taxonomic scope" value="Eukaryota"/>
</dbReference>
<evidence type="ECO:0000256" key="8">
    <source>
        <dbReference type="ARBA" id="ARBA00023242"/>
    </source>
</evidence>
<comment type="similarity">
    <text evidence="2 9">Belongs to the nucleoporin Nup85 family.</text>
</comment>
<comment type="subcellular location">
    <subcellularLocation>
        <location evidence="1 9">Nucleus</location>
        <location evidence="1 9">Nuclear pore complex</location>
    </subcellularLocation>
</comment>
<sequence length="696" mass="74064">MDDDARSTLASSARARAVAHFGVGNELLVCNLDGRGAREAPRRVTWSGFSASRAALATTTSEALFAMRDREASSMANGTYVEDAFATLHDFTRAVAAALEESSSSSSEGLASDERAALSRAVWALLDVYFVTRGGGLGVSTDEFVGWYRDNAASLDLGTTSASSRLRDLLDALSTSTRHEEAEGYWGMIVTMTALGWTEAAIDLMATHSAWAEWRLRKTSVQPQVELMEAAQALLRTMPKLGADDGAAAASVPQYTSYRHEWLRQVKAVLAEGELFNNCWGPTADGVRDVLLVLSGDERTIASSVGNWVELAVAQLQHVHPTLKIHEHESLARSARRTKGPLAAEALDALVMRAIAGDSQGVISVCSMHLDPWFMAFSTVMLSRAGGAQADVLRRPTASGASQSELYMLEYCSALATSEDTRALAVKILAATCPQRGAEMMATALMRLAVVEDEQETEDDAPAKAAHALAVEVSLPNTSARIAKMASERARAHGYVSLAFDWLRQSQDAIASDALARGFVRVGENGGAAAALERVDKFMSKDGSIVLAPTDCEELGVHENTVDFYRERAKFNAAMKTLRASTASDPGARAAAKSAADALIAALAPRSTPSELWIELIVDAIPLFESAFAATELFDRDACRLLSARARFAADLSGADSASALHAASARPSDAVNANDLSVATASLAVARLTTRVALD</sequence>
<evidence type="ECO:0000256" key="4">
    <source>
        <dbReference type="ARBA" id="ARBA00022816"/>
    </source>
</evidence>
<dbReference type="GO" id="GO:0031965">
    <property type="term" value="C:nuclear membrane"/>
    <property type="evidence" value="ECO:0007669"/>
    <property type="project" value="UniProtKB-UniRule"/>
</dbReference>
<dbReference type="GO" id="GO:0031080">
    <property type="term" value="C:nuclear pore outer ring"/>
    <property type="evidence" value="ECO:0007669"/>
    <property type="project" value="TreeGrafter"/>
</dbReference>
<organism evidence="10">
    <name type="scientific">Ostreococcus tauri</name>
    <name type="common">Marine green alga</name>
    <dbReference type="NCBI Taxonomy" id="70448"/>
    <lineage>
        <taxon>Eukaryota</taxon>
        <taxon>Viridiplantae</taxon>
        <taxon>Chlorophyta</taxon>
        <taxon>Mamiellophyceae</taxon>
        <taxon>Mamiellales</taxon>
        <taxon>Bathycoccaceae</taxon>
        <taxon>Ostreococcus</taxon>
    </lineage>
</organism>
<gene>
    <name evidence="10" type="ORF">BE221DRAFT_187042</name>
</gene>
<evidence type="ECO:0000256" key="1">
    <source>
        <dbReference type="ARBA" id="ARBA00004567"/>
    </source>
</evidence>
<keyword evidence="7 9" id="KW-0906">Nuclear pore complex</keyword>
<dbReference type="GO" id="GO:0006606">
    <property type="term" value="P:protein import into nucleus"/>
    <property type="evidence" value="ECO:0007669"/>
    <property type="project" value="TreeGrafter"/>
</dbReference>
<evidence type="ECO:0000256" key="2">
    <source>
        <dbReference type="ARBA" id="ARBA00005573"/>
    </source>
</evidence>
<protein>
    <recommendedName>
        <fullName evidence="9">Nuclear pore complex protein Nup85</fullName>
    </recommendedName>
</protein>
<dbReference type="EMBL" id="KZ155838">
    <property type="protein sequence ID" value="OUS42375.1"/>
    <property type="molecule type" value="Genomic_DNA"/>
</dbReference>
<dbReference type="InterPro" id="IPR011502">
    <property type="entry name" value="Nucleoporin_Nup85"/>
</dbReference>
<keyword evidence="5 9" id="KW-0653">Protein transport</keyword>
<evidence type="ECO:0000256" key="5">
    <source>
        <dbReference type="ARBA" id="ARBA00022927"/>
    </source>
</evidence>
<dbReference type="Pfam" id="PF07575">
    <property type="entry name" value="Nucleopor_Nup85"/>
    <property type="match status" value="1"/>
</dbReference>
<name>A0A1Y5I5Q3_OSTTA</name>
<keyword evidence="4 9" id="KW-0509">mRNA transport</keyword>
<dbReference type="PANTHER" id="PTHR13373:SF21">
    <property type="entry name" value="NUCLEAR PORE COMPLEX PROTEIN NUP85"/>
    <property type="match status" value="1"/>
</dbReference>
<comment type="subunit">
    <text evidence="9">Component of the nuclear pore complex (NPC).</text>
</comment>
<keyword evidence="3 9" id="KW-0813">Transport</keyword>
<dbReference type="PANTHER" id="PTHR13373">
    <property type="entry name" value="FROUNT PROTEIN-RELATED"/>
    <property type="match status" value="1"/>
</dbReference>
<dbReference type="GO" id="GO:0045893">
    <property type="term" value="P:positive regulation of DNA-templated transcription"/>
    <property type="evidence" value="ECO:0007669"/>
    <property type="project" value="TreeGrafter"/>
</dbReference>
<reference evidence="10" key="1">
    <citation type="submission" date="2017-04" db="EMBL/GenBank/DDBJ databases">
        <title>Population genomics of picophytoplankton unveils novel chromosome hypervariability.</title>
        <authorList>
            <consortium name="DOE Joint Genome Institute"/>
            <person name="Blanc-Mathieu R."/>
            <person name="Krasovec M."/>
            <person name="Hebrard M."/>
            <person name="Yau S."/>
            <person name="Desgranges E."/>
            <person name="Martin J."/>
            <person name="Schackwitz W."/>
            <person name="Kuo A."/>
            <person name="Salin G."/>
            <person name="Donnadieu C."/>
            <person name="Desdevises Y."/>
            <person name="Sanchez-Ferandin S."/>
            <person name="Moreau H."/>
            <person name="Rivals E."/>
            <person name="Grigoriev I.V."/>
            <person name="Grimsley N."/>
            <person name="Eyre-Walker A."/>
            <person name="Piganeau G."/>
        </authorList>
    </citation>
    <scope>NUCLEOTIDE SEQUENCE [LARGE SCALE GENOMIC DNA]</scope>
    <source>
        <strain evidence="10">RCC 1115</strain>
    </source>
</reference>
<comment type="function">
    <text evidence="9">Functions as a component of the nuclear pore complex (NPC).</text>
</comment>
<keyword evidence="6 9" id="KW-0811">Translocation</keyword>
<evidence type="ECO:0000313" key="10">
    <source>
        <dbReference type="EMBL" id="OUS42375.1"/>
    </source>
</evidence>
<dbReference type="GO" id="GO:0006406">
    <property type="term" value="P:mRNA export from nucleus"/>
    <property type="evidence" value="ECO:0007669"/>
    <property type="project" value="TreeGrafter"/>
</dbReference>
<evidence type="ECO:0000256" key="7">
    <source>
        <dbReference type="ARBA" id="ARBA00023132"/>
    </source>
</evidence>
<dbReference type="GO" id="GO:0017056">
    <property type="term" value="F:structural constituent of nuclear pore"/>
    <property type="evidence" value="ECO:0007669"/>
    <property type="project" value="TreeGrafter"/>
</dbReference>
<accession>A0A1Y5I5Q3</accession>
<proteinExistence type="inferred from homology"/>
<evidence type="ECO:0000256" key="3">
    <source>
        <dbReference type="ARBA" id="ARBA00022448"/>
    </source>
</evidence>
<keyword evidence="8 9" id="KW-0539">Nucleus</keyword>
<evidence type="ECO:0000256" key="9">
    <source>
        <dbReference type="RuleBase" id="RU365073"/>
    </source>
</evidence>